<organism evidence="1 2">
    <name type="scientific">Neurospora tetrasperma (strain FGSC 2508 / ATCC MYA-4615 / P0657)</name>
    <dbReference type="NCBI Taxonomy" id="510951"/>
    <lineage>
        <taxon>Eukaryota</taxon>
        <taxon>Fungi</taxon>
        <taxon>Dikarya</taxon>
        <taxon>Ascomycota</taxon>
        <taxon>Pezizomycotina</taxon>
        <taxon>Sordariomycetes</taxon>
        <taxon>Sordariomycetidae</taxon>
        <taxon>Sordariales</taxon>
        <taxon>Sordariaceae</taxon>
        <taxon>Neurospora</taxon>
    </lineage>
</organism>
<dbReference type="HOGENOM" id="CLU_2121734_0_0_1"/>
<reference evidence="2" key="1">
    <citation type="journal article" date="2011" name="Genetics">
        <title>Massive changes in genome architecture accompany the transition to self-fertility in the filamentous fungus Neurospora tetrasperma.</title>
        <authorList>
            <person name="Ellison C.E."/>
            <person name="Stajich J.E."/>
            <person name="Jacobson D.J."/>
            <person name="Natvig D.O."/>
            <person name="Lapidus A."/>
            <person name="Foster B."/>
            <person name="Aerts A."/>
            <person name="Riley R."/>
            <person name="Lindquist E.A."/>
            <person name="Grigoriev I.V."/>
            <person name="Taylor J.W."/>
        </authorList>
    </citation>
    <scope>NUCLEOTIDE SEQUENCE [LARGE SCALE GENOMIC DNA]</scope>
    <source>
        <strain evidence="2">FGSC 2508 / P0657</strain>
    </source>
</reference>
<name>F8N1G4_NEUT8</name>
<dbReference type="AlphaFoldDB" id="F8N1G4"/>
<dbReference type="EMBL" id="GL891382">
    <property type="protein sequence ID" value="EGO53144.1"/>
    <property type="molecule type" value="Genomic_DNA"/>
</dbReference>
<dbReference type="GeneID" id="20822768"/>
<evidence type="ECO:0000313" key="2">
    <source>
        <dbReference type="Proteomes" id="UP000008065"/>
    </source>
</evidence>
<gene>
    <name evidence="1" type="ORF">NEUTE1DRAFT_114998</name>
</gene>
<dbReference type="RefSeq" id="XP_009856768.1">
    <property type="nucleotide sequence ID" value="XM_009858466.1"/>
</dbReference>
<protein>
    <submittedName>
        <fullName evidence="1">Uncharacterized protein</fullName>
    </submittedName>
</protein>
<dbReference type="Proteomes" id="UP000008065">
    <property type="component" value="Unassembled WGS sequence"/>
</dbReference>
<sequence length="114" mass="12164">MAGGSKTSKRTSTYSSAAFYEVDGGGQIVGSSLLGRGRIRKGKRSAGLMPAEGWAGGWAGTGWAGTGWAGALLGDEFKISEIFILEYRSQKPQYYGKRSGDVGVHLCSLQKRHF</sequence>
<proteinExistence type="predicted"/>
<dbReference type="VEuPathDB" id="FungiDB:NEUTE1DRAFT_114998"/>
<dbReference type="KEGG" id="nte:NEUTE1DRAFT114998"/>
<evidence type="ECO:0000313" key="1">
    <source>
        <dbReference type="EMBL" id="EGO53144.1"/>
    </source>
</evidence>
<accession>F8N1G4</accession>
<keyword evidence="2" id="KW-1185">Reference proteome</keyword>